<comment type="caution">
    <text evidence="1">The sequence shown here is derived from an EMBL/GenBank/DDBJ whole genome shotgun (WGS) entry which is preliminary data.</text>
</comment>
<keyword evidence="2" id="KW-1185">Reference proteome</keyword>
<gene>
    <name evidence="1" type="ORF">AAF712_016178</name>
</gene>
<dbReference type="EMBL" id="JBBXMP010000642">
    <property type="protein sequence ID" value="KAL0057186.1"/>
    <property type="molecule type" value="Genomic_DNA"/>
</dbReference>
<evidence type="ECO:0000313" key="1">
    <source>
        <dbReference type="EMBL" id="KAL0057186.1"/>
    </source>
</evidence>
<accession>A0ABR2Z6D5</accession>
<name>A0ABR2Z6D5_9AGAR</name>
<evidence type="ECO:0000313" key="2">
    <source>
        <dbReference type="Proteomes" id="UP001437256"/>
    </source>
</evidence>
<organism evidence="1 2">
    <name type="scientific">Marasmius tenuissimus</name>
    <dbReference type="NCBI Taxonomy" id="585030"/>
    <lineage>
        <taxon>Eukaryota</taxon>
        <taxon>Fungi</taxon>
        <taxon>Dikarya</taxon>
        <taxon>Basidiomycota</taxon>
        <taxon>Agaricomycotina</taxon>
        <taxon>Agaricomycetes</taxon>
        <taxon>Agaricomycetidae</taxon>
        <taxon>Agaricales</taxon>
        <taxon>Marasmiineae</taxon>
        <taxon>Marasmiaceae</taxon>
        <taxon>Marasmius</taxon>
    </lineage>
</organism>
<sequence length="59" mass="6645">MSQQDLYNVCKRWGLIMENSKKNGLFSLAIIKGDDGNVAKEQILCEASTGLNFNQYFKA</sequence>
<proteinExistence type="predicted"/>
<protein>
    <submittedName>
        <fullName evidence="1">Uncharacterized protein</fullName>
    </submittedName>
</protein>
<dbReference type="Proteomes" id="UP001437256">
    <property type="component" value="Unassembled WGS sequence"/>
</dbReference>
<reference evidence="1 2" key="1">
    <citation type="submission" date="2024-05" db="EMBL/GenBank/DDBJ databases">
        <title>A draft genome resource for the thread blight pathogen Marasmius tenuissimus strain MS-2.</title>
        <authorList>
            <person name="Yulfo-Soto G.E."/>
            <person name="Baruah I.K."/>
            <person name="Amoako-Attah I."/>
            <person name="Bukari Y."/>
            <person name="Meinhardt L.W."/>
            <person name="Bailey B.A."/>
            <person name="Cohen S.P."/>
        </authorList>
    </citation>
    <scope>NUCLEOTIDE SEQUENCE [LARGE SCALE GENOMIC DNA]</scope>
    <source>
        <strain evidence="1 2">MS-2</strain>
    </source>
</reference>